<feature type="transmembrane region" description="Helical" evidence="5">
    <location>
        <begin position="362"/>
        <end position="379"/>
    </location>
</feature>
<keyword evidence="5" id="KW-1003">Cell membrane</keyword>
<sequence>MNKRTKLVPWLFTALLVLCGGNVAIGEEVTAAAQPEAVIAAPTIAIDKNEVNNGGTIKVSGQAPAGKPVFLEVWAADHAVRANRFDSEVDKETGKRPYIFYITEEMPAYYKIFAPKELQPKIDEAKTKGKKWSYSELLKSLGADVAYTVPAKTKIERYQSTLMASVVGSRGDLLPTMDEKENKKRSMQLVKARFQSVDKVVAAAIDVKPDGSYTADIKIREGLAPGKYKVVAVVDKSLKSEVATFDNKIAFPNVYLENAGTSLNIFYPFFLSLAVAIFGVLMGAGGGFIMNPLLLALFPALPHTIVAGTVTPTVLFSQGSGIYNYSKIKFINWKLGCGIGTAMLLGGFIGPKLTEMITLDQFKFAFGWILIILAALMLWQTTPGYLAKNKKEQSILKEFKKRAEQAAKGNN</sequence>
<feature type="transmembrane region" description="Helical" evidence="5">
    <location>
        <begin position="265"/>
        <end position="286"/>
    </location>
</feature>
<dbReference type="Proteomes" id="UP000006365">
    <property type="component" value="Chromosome"/>
</dbReference>
<dbReference type="PANTHER" id="PTHR43701:SF2">
    <property type="entry name" value="MEMBRANE TRANSPORTER PROTEIN YJNA-RELATED"/>
    <property type="match status" value="1"/>
</dbReference>
<comment type="similarity">
    <text evidence="5">Belongs to the 4-toluene sulfonate uptake permease (TSUP) (TC 2.A.102) family.</text>
</comment>
<keyword evidence="3 5" id="KW-1133">Transmembrane helix</keyword>
<dbReference type="EMBL" id="CP002364">
    <property type="protein sequence ID" value="ADW18174.1"/>
    <property type="molecule type" value="Genomic_DNA"/>
</dbReference>
<dbReference type="InterPro" id="IPR002781">
    <property type="entry name" value="TM_pro_TauE-like"/>
</dbReference>
<dbReference type="AlphaFoldDB" id="A0A7U4DPK6"/>
<dbReference type="InterPro" id="IPR051598">
    <property type="entry name" value="TSUP/Inactive_protease-like"/>
</dbReference>
<name>A0A7U4DPK6_DESPD</name>
<feature type="chain" id="PRO_5030789971" description="Probable membrane transporter protein" evidence="6">
    <location>
        <begin position="25"/>
        <end position="411"/>
    </location>
</feature>
<gene>
    <name evidence="7" type="ordered locus">Despr_2026</name>
</gene>
<dbReference type="GO" id="GO:0005886">
    <property type="term" value="C:plasma membrane"/>
    <property type="evidence" value="ECO:0007669"/>
    <property type="project" value="UniProtKB-SubCell"/>
</dbReference>
<feature type="signal peptide" evidence="6">
    <location>
        <begin position="1"/>
        <end position="24"/>
    </location>
</feature>
<feature type="transmembrane region" description="Helical" evidence="5">
    <location>
        <begin position="293"/>
        <end position="311"/>
    </location>
</feature>
<evidence type="ECO:0000313" key="7">
    <source>
        <dbReference type="EMBL" id="ADW18174.1"/>
    </source>
</evidence>
<dbReference type="Pfam" id="PF01925">
    <property type="entry name" value="TauE"/>
    <property type="match status" value="1"/>
</dbReference>
<dbReference type="PANTHER" id="PTHR43701">
    <property type="entry name" value="MEMBRANE TRANSPORTER PROTEIN MJ0441-RELATED"/>
    <property type="match status" value="1"/>
</dbReference>
<reference evidence="7 8" key="1">
    <citation type="journal article" date="2011" name="Stand. Genomic Sci.">
        <title>Complete genome sequence of Desulfobulbus propionicus type strain (1pr3).</title>
        <authorList>
            <person name="Pagani I."/>
            <person name="Lapidus A."/>
            <person name="Nolan M."/>
            <person name="Lucas S."/>
            <person name="Hammon N."/>
            <person name="Deshpande S."/>
            <person name="Cheng J.F."/>
            <person name="Chertkov O."/>
            <person name="Davenport K."/>
            <person name="Tapia R."/>
            <person name="Han C."/>
            <person name="Goodwin L."/>
            <person name="Pitluck S."/>
            <person name="Liolios K."/>
            <person name="Mavromatis K."/>
            <person name="Ivanova N."/>
            <person name="Mikhailova N."/>
            <person name="Pati A."/>
            <person name="Chen A."/>
            <person name="Palaniappan K."/>
            <person name="Land M."/>
            <person name="Hauser L."/>
            <person name="Chang Y.J."/>
            <person name="Jeffries C.D."/>
            <person name="Detter J.C."/>
            <person name="Brambilla E."/>
            <person name="Kannan K.P."/>
            <person name="Djao O.D."/>
            <person name="Rohde M."/>
            <person name="Pukall R."/>
            <person name="Spring S."/>
            <person name="Goker M."/>
            <person name="Sikorski J."/>
            <person name="Woyke T."/>
            <person name="Bristow J."/>
            <person name="Eisen J.A."/>
            <person name="Markowitz V."/>
            <person name="Hugenholtz P."/>
            <person name="Kyrpides N.C."/>
            <person name="Klenk H.P."/>
        </authorList>
    </citation>
    <scope>NUCLEOTIDE SEQUENCE [LARGE SCALE GENOMIC DNA]</scope>
    <source>
        <strain evidence="8">ATCC 33891 / DSM 2032 / 1pr3</strain>
    </source>
</reference>
<keyword evidence="2 5" id="KW-0812">Transmembrane</keyword>
<evidence type="ECO:0000256" key="1">
    <source>
        <dbReference type="ARBA" id="ARBA00004141"/>
    </source>
</evidence>
<comment type="subcellular location">
    <subcellularLocation>
        <location evidence="5">Cell membrane</location>
        <topology evidence="5">Multi-pass membrane protein</topology>
    </subcellularLocation>
    <subcellularLocation>
        <location evidence="1">Membrane</location>
        <topology evidence="1">Multi-pass membrane protein</topology>
    </subcellularLocation>
</comment>
<accession>A0A7U4DPK6</accession>
<feature type="transmembrane region" description="Helical" evidence="5">
    <location>
        <begin position="331"/>
        <end position="350"/>
    </location>
</feature>
<evidence type="ECO:0000256" key="3">
    <source>
        <dbReference type="ARBA" id="ARBA00022989"/>
    </source>
</evidence>
<proteinExistence type="inferred from homology"/>
<evidence type="ECO:0000256" key="5">
    <source>
        <dbReference type="RuleBase" id="RU363041"/>
    </source>
</evidence>
<evidence type="ECO:0000313" key="8">
    <source>
        <dbReference type="Proteomes" id="UP000006365"/>
    </source>
</evidence>
<dbReference type="KEGG" id="dpr:Despr_2026"/>
<evidence type="ECO:0000256" key="2">
    <source>
        <dbReference type="ARBA" id="ARBA00022692"/>
    </source>
</evidence>
<organism evidence="7 8">
    <name type="scientific">Desulfobulbus propionicus (strain ATCC 33891 / DSM 2032 / VKM B-1956 / 1pr3)</name>
    <dbReference type="NCBI Taxonomy" id="577650"/>
    <lineage>
        <taxon>Bacteria</taxon>
        <taxon>Pseudomonadati</taxon>
        <taxon>Thermodesulfobacteriota</taxon>
        <taxon>Desulfobulbia</taxon>
        <taxon>Desulfobulbales</taxon>
        <taxon>Desulfobulbaceae</taxon>
        <taxon>Desulfobulbus</taxon>
    </lineage>
</organism>
<keyword evidence="4 5" id="KW-0472">Membrane</keyword>
<evidence type="ECO:0000256" key="4">
    <source>
        <dbReference type="ARBA" id="ARBA00023136"/>
    </source>
</evidence>
<keyword evidence="6" id="KW-0732">Signal</keyword>
<keyword evidence="8" id="KW-1185">Reference proteome</keyword>
<evidence type="ECO:0000256" key="6">
    <source>
        <dbReference type="SAM" id="SignalP"/>
    </source>
</evidence>
<protein>
    <recommendedName>
        <fullName evidence="5">Probable membrane transporter protein</fullName>
    </recommendedName>
</protein>